<evidence type="ECO:0000313" key="3">
    <source>
        <dbReference type="Proteomes" id="UP000564806"/>
    </source>
</evidence>
<reference evidence="2" key="1">
    <citation type="submission" date="2020-06" db="EMBL/GenBank/DDBJ databases">
        <title>Paenibacillus sp. nov., isolated from soil.</title>
        <authorList>
            <person name="Seo Y.L."/>
        </authorList>
    </citation>
    <scope>NUCLEOTIDE SEQUENCE [LARGE SCALE GENOMIC DNA]</scope>
    <source>
        <strain evidence="2">JW14</strain>
    </source>
</reference>
<evidence type="ECO:0000313" key="2">
    <source>
        <dbReference type="EMBL" id="NUU64047.1"/>
    </source>
</evidence>
<dbReference type="SUPFAM" id="SSF51735">
    <property type="entry name" value="NAD(P)-binding Rossmann-fold domains"/>
    <property type="match status" value="1"/>
</dbReference>
<dbReference type="Gene3D" id="3.40.50.720">
    <property type="entry name" value="NAD(P)-binding Rossmann-like Domain"/>
    <property type="match status" value="1"/>
</dbReference>
<dbReference type="InterPro" id="IPR036291">
    <property type="entry name" value="NAD(P)-bd_dom_sf"/>
</dbReference>
<dbReference type="PANTHER" id="PTHR43162:SF1">
    <property type="entry name" value="PRESTALK A DIFFERENTIATION PROTEIN A"/>
    <property type="match status" value="1"/>
</dbReference>
<dbReference type="Proteomes" id="UP000564806">
    <property type="component" value="Unassembled WGS sequence"/>
</dbReference>
<dbReference type="Pfam" id="PF13460">
    <property type="entry name" value="NAD_binding_10"/>
    <property type="match status" value="1"/>
</dbReference>
<dbReference type="PANTHER" id="PTHR43162">
    <property type="match status" value="1"/>
</dbReference>
<organism evidence="2 3">
    <name type="scientific">Paenibacillus agri</name>
    <dbReference type="NCBI Taxonomy" id="2744309"/>
    <lineage>
        <taxon>Bacteria</taxon>
        <taxon>Bacillati</taxon>
        <taxon>Bacillota</taxon>
        <taxon>Bacilli</taxon>
        <taxon>Bacillales</taxon>
        <taxon>Paenibacillaceae</taxon>
        <taxon>Paenibacillus</taxon>
    </lineage>
</organism>
<feature type="domain" description="NAD(P)-binding" evidence="1">
    <location>
        <begin position="11"/>
        <end position="107"/>
    </location>
</feature>
<evidence type="ECO:0000259" key="1">
    <source>
        <dbReference type="Pfam" id="PF13460"/>
    </source>
</evidence>
<dbReference type="AlphaFoldDB" id="A0A850EX52"/>
<sequence length="139" mass="15200">MDKMQVFFYASLLAEGKSVRVVVRDEQKASVWKERGAEVVTADYRDSAALQVAFTGAEADFVMNPPYFYPEEGFPETKEVVKAIRLALEAAAPQKFVALSSVGAQHPQGLSIIGSLHILEQKLSQLSIPSADLGRHPLP</sequence>
<comment type="caution">
    <text evidence="2">The sequence shown here is derived from an EMBL/GenBank/DDBJ whole genome shotgun (WGS) entry which is preliminary data.</text>
</comment>
<protein>
    <submittedName>
        <fullName evidence="2">NAD(P)H-binding protein</fullName>
    </submittedName>
</protein>
<keyword evidence="3" id="KW-1185">Reference proteome</keyword>
<dbReference type="EMBL" id="JABWCS010000221">
    <property type="protein sequence ID" value="NUU64047.1"/>
    <property type="molecule type" value="Genomic_DNA"/>
</dbReference>
<name>A0A850EX52_9BACL</name>
<dbReference type="InterPro" id="IPR051604">
    <property type="entry name" value="Ergot_Alk_Oxidoreductase"/>
</dbReference>
<dbReference type="InterPro" id="IPR016040">
    <property type="entry name" value="NAD(P)-bd_dom"/>
</dbReference>
<gene>
    <name evidence="2" type="ORF">HPT30_27225</name>
</gene>
<proteinExistence type="predicted"/>
<accession>A0A850EX52</accession>